<feature type="region of interest" description="Disordered" evidence="3">
    <location>
        <begin position="802"/>
        <end position="827"/>
    </location>
</feature>
<evidence type="ECO:0000259" key="4">
    <source>
        <dbReference type="PROSITE" id="PS50835"/>
    </source>
</evidence>
<organism evidence="5 6">
    <name type="scientific">Oesophagostomum dentatum</name>
    <name type="common">Nodular worm</name>
    <dbReference type="NCBI Taxonomy" id="61180"/>
    <lineage>
        <taxon>Eukaryota</taxon>
        <taxon>Metazoa</taxon>
        <taxon>Ecdysozoa</taxon>
        <taxon>Nematoda</taxon>
        <taxon>Chromadorea</taxon>
        <taxon>Rhabditida</taxon>
        <taxon>Rhabditina</taxon>
        <taxon>Rhabditomorpha</taxon>
        <taxon>Strongyloidea</taxon>
        <taxon>Strongylidae</taxon>
        <taxon>Oesophagostomum</taxon>
    </lineage>
</organism>
<protein>
    <recommendedName>
        <fullName evidence="4">Ig-like domain-containing protein</fullName>
    </recommendedName>
</protein>
<evidence type="ECO:0000256" key="2">
    <source>
        <dbReference type="ARBA" id="ARBA00023157"/>
    </source>
</evidence>
<keyword evidence="1" id="KW-0677">Repeat</keyword>
<dbReference type="InterPro" id="IPR007110">
    <property type="entry name" value="Ig-like_dom"/>
</dbReference>
<dbReference type="Gene3D" id="2.60.40.10">
    <property type="entry name" value="Immunoglobulins"/>
    <property type="match status" value="7"/>
</dbReference>
<proteinExistence type="predicted"/>
<evidence type="ECO:0000256" key="3">
    <source>
        <dbReference type="SAM" id="MobiDB-lite"/>
    </source>
</evidence>
<name>A0A0B1SVQ4_OESDE</name>
<dbReference type="Proteomes" id="UP000053660">
    <property type="component" value="Unassembled WGS sequence"/>
</dbReference>
<dbReference type="Pfam" id="PF07679">
    <property type="entry name" value="I-set"/>
    <property type="match status" value="7"/>
</dbReference>
<dbReference type="SMART" id="SM00408">
    <property type="entry name" value="IGc2"/>
    <property type="match status" value="2"/>
</dbReference>
<dbReference type="InterPro" id="IPR036179">
    <property type="entry name" value="Ig-like_dom_sf"/>
</dbReference>
<dbReference type="InterPro" id="IPR003598">
    <property type="entry name" value="Ig_sub2"/>
</dbReference>
<dbReference type="PROSITE" id="PS50835">
    <property type="entry name" value="IG_LIKE"/>
    <property type="match status" value="2"/>
</dbReference>
<evidence type="ECO:0000313" key="5">
    <source>
        <dbReference type="EMBL" id="KHJ87587.1"/>
    </source>
</evidence>
<dbReference type="InterPro" id="IPR013098">
    <property type="entry name" value="Ig_I-set"/>
</dbReference>
<feature type="domain" description="Ig-like" evidence="4">
    <location>
        <begin position="197"/>
        <end position="285"/>
    </location>
</feature>
<gene>
    <name evidence="5" type="ORF">OESDEN_12637</name>
</gene>
<dbReference type="PANTHER" id="PTHR13817:SF73">
    <property type="entry name" value="FIBRONECTIN TYPE-III DOMAIN-CONTAINING PROTEIN"/>
    <property type="match status" value="1"/>
</dbReference>
<accession>A0A0B1SVQ4</accession>
<sequence length="827" mass="90471">MQFSQSQTSGTFKVTFEVDVLGWPEPTITFTLKGKELKNGVDGVEITGADGLYKVVIPNCKMDEHDGEIVCRAVNEHGTAESRARLTVEPMEEESRSAPTFIKDIEDQTVKFGVPAVFETTVKGSPNPEVTWFINGIKMDKDTPGVKIEFVNHDHKLTIDSAQYAGTVLCRAENVVGRFETKARLTVIPQEKPKKAPRFSELLSDKTETEGNTVVFEARVEAEPKPDIKWYLKGVELTATENIEIREFDGSVKLELRGIKLDDAGDVKCVATNSEGSAETSSKLTVNRKPFPPTFDKQPQSVTVERGSEARFEAHAESSPAPTYQWSIDGRKVRESTEGARVELIDGVGSEARFEAHAESSPAPTYQWSIDGRKVRESTEGARVELIDGVSVLTVNTSVHPVSATISVIAENSLGADETGARLTVEEKKIEEKVVEVSQAETTTVTTQEGTIEVSQIEVAPPKSVVTEETVKEEFHEEKVVTGQPEAVQVTTTTEVREEMQAATVTGAEVQEPLGKAEEAPKEPVVEQKVEAAPVPEIEVAPSKSVVTEETVKEEFHEEKLVTGQPEAVQVTTTTDVREEMQAATVTGAEVQEPLGKAEEAPKEQVAEQKVEAAPVVEIPKITKDLRDQIVTKGEQGKFEVIIEHASEAKWYHNGKELTPTTEGVKITEETKYEFKLSIDTTIYPAGTISVVAKNESGTAETKCEMKVIEKPEIKEKLQDVNATLGEPFKVDVIAAGHPQFRWLINGQTLEDGKDGVRITIEGDKCTLSVEKAEPLHSGKLTVITVNEAGTAESSCQITVNPKQTAPQITDGPRNVTVKEKESAEFR</sequence>
<feature type="region of interest" description="Disordered" evidence="3">
    <location>
        <begin position="273"/>
        <end position="302"/>
    </location>
</feature>
<evidence type="ECO:0000256" key="1">
    <source>
        <dbReference type="ARBA" id="ARBA00022737"/>
    </source>
</evidence>
<dbReference type="SMART" id="SM00409">
    <property type="entry name" value="IG"/>
    <property type="match status" value="5"/>
</dbReference>
<dbReference type="PANTHER" id="PTHR13817">
    <property type="entry name" value="TITIN"/>
    <property type="match status" value="1"/>
</dbReference>
<dbReference type="InterPro" id="IPR003599">
    <property type="entry name" value="Ig_sub"/>
</dbReference>
<evidence type="ECO:0000313" key="6">
    <source>
        <dbReference type="Proteomes" id="UP000053660"/>
    </source>
</evidence>
<dbReference type="EMBL" id="KN557436">
    <property type="protein sequence ID" value="KHJ87587.1"/>
    <property type="molecule type" value="Genomic_DNA"/>
</dbReference>
<feature type="compositionally biased region" description="Polar residues" evidence="3">
    <location>
        <begin position="273"/>
        <end position="285"/>
    </location>
</feature>
<dbReference type="SUPFAM" id="SSF48726">
    <property type="entry name" value="Immunoglobulin"/>
    <property type="match status" value="6"/>
</dbReference>
<dbReference type="OrthoDB" id="5872994at2759"/>
<dbReference type="InterPro" id="IPR013783">
    <property type="entry name" value="Ig-like_fold"/>
</dbReference>
<reference evidence="5 6" key="1">
    <citation type="submission" date="2014-03" db="EMBL/GenBank/DDBJ databases">
        <title>Draft genome of the hookworm Oesophagostomum dentatum.</title>
        <authorList>
            <person name="Mitreva M."/>
        </authorList>
    </citation>
    <scope>NUCLEOTIDE SEQUENCE [LARGE SCALE GENOMIC DNA]</scope>
    <source>
        <strain evidence="5 6">OD-Hann</strain>
    </source>
</reference>
<keyword evidence="2" id="KW-1015">Disulfide bond</keyword>
<dbReference type="AlphaFoldDB" id="A0A0B1SVQ4"/>
<dbReference type="InterPro" id="IPR050964">
    <property type="entry name" value="Striated_Muscle_Regulatory"/>
</dbReference>
<feature type="non-terminal residue" evidence="5">
    <location>
        <position position="827"/>
    </location>
</feature>
<dbReference type="FunFam" id="2.60.40.10:FF:000344">
    <property type="entry name" value="Muscle M-line assembly protein unc-89"/>
    <property type="match status" value="3"/>
</dbReference>
<feature type="domain" description="Ig-like" evidence="4">
    <location>
        <begin position="99"/>
        <end position="186"/>
    </location>
</feature>
<keyword evidence="6" id="KW-1185">Reference proteome</keyword>
<feature type="compositionally biased region" description="Basic and acidic residues" evidence="3">
    <location>
        <begin position="817"/>
        <end position="827"/>
    </location>
</feature>